<evidence type="ECO:0000313" key="1">
    <source>
        <dbReference type="EMBL" id="SCY43784.1"/>
    </source>
</evidence>
<name>A0A1G5FX89_9BACT</name>
<organism evidence="1 2">
    <name type="scientific">Desulfoluna spongiiphila</name>
    <dbReference type="NCBI Taxonomy" id="419481"/>
    <lineage>
        <taxon>Bacteria</taxon>
        <taxon>Pseudomonadati</taxon>
        <taxon>Thermodesulfobacteriota</taxon>
        <taxon>Desulfobacteria</taxon>
        <taxon>Desulfobacterales</taxon>
        <taxon>Desulfolunaceae</taxon>
        <taxon>Desulfoluna</taxon>
    </lineage>
</organism>
<protein>
    <submittedName>
        <fullName evidence="1">Probable phosphoglycerate mutase</fullName>
    </submittedName>
</protein>
<dbReference type="PANTHER" id="PTHR47821">
    <property type="entry name" value="PHOSPHOGLYCERATE MUTASE FAMILY PROTEIN"/>
    <property type="match status" value="1"/>
</dbReference>
<dbReference type="Gene3D" id="3.40.50.1240">
    <property type="entry name" value="Phosphoglycerate mutase-like"/>
    <property type="match status" value="1"/>
</dbReference>
<sequence>MITLPFHTNRYFILRHGHSTANEKGLIVSSPEHGIGNWGLSETGKEEVTRSMTRAADEGLFNPMIKPVVVCSPFLRALETASIAAKILKAERFPDSNLRERFFGEFDLKESALYEKGWTQDETNPDHTEFGVESVNAVAARMVEVIKRTGQRYNEKDIILVTHGDPGQILQCVFDGIDPAKHRSIEPLQTAELRAIPSR</sequence>
<accession>A0A1G5FX89</accession>
<dbReference type="SMART" id="SM00855">
    <property type="entry name" value="PGAM"/>
    <property type="match status" value="1"/>
</dbReference>
<dbReference type="InterPro" id="IPR029033">
    <property type="entry name" value="His_PPase_superfam"/>
</dbReference>
<proteinExistence type="predicted"/>
<dbReference type="STRING" id="419481.SAMN05216233_10955"/>
<dbReference type="EMBL" id="FMUX01000009">
    <property type="protein sequence ID" value="SCY43784.1"/>
    <property type="molecule type" value="Genomic_DNA"/>
</dbReference>
<dbReference type="RefSeq" id="WP_092211127.1">
    <property type="nucleotide sequence ID" value="NZ_FMUX01000009.1"/>
</dbReference>
<dbReference type="InterPro" id="IPR013078">
    <property type="entry name" value="His_Pase_superF_clade-1"/>
</dbReference>
<dbReference type="Pfam" id="PF00300">
    <property type="entry name" value="His_Phos_1"/>
    <property type="match status" value="1"/>
</dbReference>
<dbReference type="SUPFAM" id="SSF53254">
    <property type="entry name" value="Phosphoglycerate mutase-like"/>
    <property type="match status" value="1"/>
</dbReference>
<reference evidence="1 2" key="1">
    <citation type="submission" date="2016-10" db="EMBL/GenBank/DDBJ databases">
        <authorList>
            <person name="de Groot N.N."/>
        </authorList>
    </citation>
    <scope>NUCLEOTIDE SEQUENCE [LARGE SCALE GENOMIC DNA]</scope>
    <source>
        <strain evidence="1 2">AA1</strain>
    </source>
</reference>
<dbReference type="CDD" id="cd07067">
    <property type="entry name" value="HP_PGM_like"/>
    <property type="match status" value="1"/>
</dbReference>
<dbReference type="Proteomes" id="UP000198870">
    <property type="component" value="Unassembled WGS sequence"/>
</dbReference>
<dbReference type="PANTHER" id="PTHR47821:SF2">
    <property type="entry name" value="PHOSPHOGLYCERATE MUTASE FAMILY PROTEIN"/>
    <property type="match status" value="1"/>
</dbReference>
<dbReference type="AlphaFoldDB" id="A0A1G5FX89"/>
<gene>
    <name evidence="1" type="ORF">SAMN05216233_10955</name>
</gene>
<keyword evidence="2" id="KW-1185">Reference proteome</keyword>
<dbReference type="OrthoDB" id="9793115at2"/>
<evidence type="ECO:0000313" key="2">
    <source>
        <dbReference type="Proteomes" id="UP000198870"/>
    </source>
</evidence>